<dbReference type="Gene3D" id="1.20.1250.20">
    <property type="entry name" value="MFS general substrate transporter like domains"/>
    <property type="match status" value="1"/>
</dbReference>
<feature type="transmembrane region" description="Helical" evidence="8">
    <location>
        <begin position="324"/>
        <end position="346"/>
    </location>
</feature>
<evidence type="ECO:0000256" key="7">
    <source>
        <dbReference type="ARBA" id="ARBA00023136"/>
    </source>
</evidence>
<keyword evidence="3" id="KW-0813">Transport</keyword>
<keyword evidence="11" id="KW-1185">Reference proteome</keyword>
<name>A0A437KH25_9BACI</name>
<feature type="domain" description="Major facilitator superfamily (MFS) profile" evidence="9">
    <location>
        <begin position="61"/>
        <end position="440"/>
    </location>
</feature>
<keyword evidence="5 8" id="KW-0812">Transmembrane</keyword>
<evidence type="ECO:0000256" key="6">
    <source>
        <dbReference type="ARBA" id="ARBA00022989"/>
    </source>
</evidence>
<evidence type="ECO:0000313" key="10">
    <source>
        <dbReference type="EMBL" id="RVT67375.1"/>
    </source>
</evidence>
<feature type="transmembrane region" description="Helical" evidence="8">
    <location>
        <begin position="98"/>
        <end position="115"/>
    </location>
</feature>
<dbReference type="PROSITE" id="PS50850">
    <property type="entry name" value="MFS"/>
    <property type="match status" value="1"/>
</dbReference>
<dbReference type="GO" id="GO:0005886">
    <property type="term" value="C:plasma membrane"/>
    <property type="evidence" value="ECO:0007669"/>
    <property type="project" value="UniProtKB-SubCell"/>
</dbReference>
<proteinExistence type="inferred from homology"/>
<keyword evidence="4" id="KW-1003">Cell membrane</keyword>
<evidence type="ECO:0000259" key="9">
    <source>
        <dbReference type="PROSITE" id="PS50850"/>
    </source>
</evidence>
<comment type="caution">
    <text evidence="10">The sequence shown here is derived from an EMBL/GenBank/DDBJ whole genome shotgun (WGS) entry which is preliminary data.</text>
</comment>
<dbReference type="InterPro" id="IPR020846">
    <property type="entry name" value="MFS_dom"/>
</dbReference>
<feature type="transmembrane region" description="Helical" evidence="8">
    <location>
        <begin position="185"/>
        <end position="207"/>
    </location>
</feature>
<evidence type="ECO:0000256" key="8">
    <source>
        <dbReference type="SAM" id="Phobius"/>
    </source>
</evidence>
<reference evidence="10 11" key="1">
    <citation type="submission" date="2019-01" db="EMBL/GenBank/DDBJ databases">
        <title>Bacillus sp. M5HDSG1-1, whole genome shotgun sequence.</title>
        <authorList>
            <person name="Tuo L."/>
        </authorList>
    </citation>
    <scope>NUCLEOTIDE SEQUENCE [LARGE SCALE GENOMIC DNA]</scope>
    <source>
        <strain evidence="10 11">M5HDSG1-1</strain>
    </source>
</reference>
<comment type="subcellular location">
    <subcellularLocation>
        <location evidence="1">Cell membrane</location>
        <topology evidence="1">Multi-pass membrane protein</topology>
    </subcellularLocation>
</comment>
<dbReference type="InterPro" id="IPR036259">
    <property type="entry name" value="MFS_trans_sf"/>
</dbReference>
<feature type="transmembrane region" description="Helical" evidence="8">
    <location>
        <begin position="152"/>
        <end position="173"/>
    </location>
</feature>
<dbReference type="AlphaFoldDB" id="A0A437KH25"/>
<dbReference type="Pfam" id="PF07690">
    <property type="entry name" value="MFS_1"/>
    <property type="match status" value="1"/>
</dbReference>
<dbReference type="EMBL" id="RZTZ01000001">
    <property type="protein sequence ID" value="RVT67375.1"/>
    <property type="molecule type" value="Genomic_DNA"/>
</dbReference>
<gene>
    <name evidence="10" type="ORF">EM808_02550</name>
</gene>
<feature type="transmembrane region" description="Helical" evidence="8">
    <location>
        <begin position="263"/>
        <end position="288"/>
    </location>
</feature>
<keyword evidence="7 8" id="KW-0472">Membrane</keyword>
<evidence type="ECO:0000256" key="3">
    <source>
        <dbReference type="ARBA" id="ARBA00022448"/>
    </source>
</evidence>
<feature type="transmembrane region" description="Helical" evidence="8">
    <location>
        <begin position="415"/>
        <end position="435"/>
    </location>
</feature>
<feature type="transmembrane region" description="Helical" evidence="8">
    <location>
        <begin position="213"/>
        <end position="235"/>
    </location>
</feature>
<dbReference type="SUPFAM" id="SSF103473">
    <property type="entry name" value="MFS general substrate transporter"/>
    <property type="match status" value="1"/>
</dbReference>
<evidence type="ECO:0000256" key="1">
    <source>
        <dbReference type="ARBA" id="ARBA00004651"/>
    </source>
</evidence>
<feature type="transmembrane region" description="Helical" evidence="8">
    <location>
        <begin position="300"/>
        <end position="317"/>
    </location>
</feature>
<accession>A0A437KH25</accession>
<evidence type="ECO:0000256" key="5">
    <source>
        <dbReference type="ARBA" id="ARBA00022692"/>
    </source>
</evidence>
<evidence type="ECO:0000256" key="2">
    <source>
        <dbReference type="ARBA" id="ARBA00008335"/>
    </source>
</evidence>
<evidence type="ECO:0000256" key="4">
    <source>
        <dbReference type="ARBA" id="ARBA00022475"/>
    </source>
</evidence>
<sequence length="444" mass="48472">MIQFIAYLLERLYNQQRILNPPYPIRYGLMILKKAKITKGALYLSQAIMNDASHKRNYPFITFILFWCGLTLLTSMYITIPLTSVFSEEFQITLDQTSWIGSSFSLCYALGCLLYGPISDKYGRKVLMVTSISVLTVVTFMIGFVHSYHALVFLRAVQGLVAAAFAPISLVYAGEMFPPNKRVTVVGFISTGLLMAGIIGQIFSGLINQLLGWNAIFFILGIVYLFSAVLVIIALPKEDLPKSNEHIWSKFKQIKLLFHQPQLLLCFAVTFMLLFTLVGMYTILGSYLSSPKFGLTSDQILYVRAVGIIGMVVAFFVGSISKRFGALTVMRAGLFLSVVGLFLLGFSTSLTAVVILSVIFVAGIAVVSPVIISLISQKGGNARGTAISFNAFVLFLGASAGPIVAVQLLKTGMLTLSFIILSVCLLIGLGVSFFLRSAAPAQGR</sequence>
<dbReference type="PANTHER" id="PTHR43271:SF2">
    <property type="entry name" value="BLL2771 PROTEIN"/>
    <property type="match status" value="1"/>
</dbReference>
<protein>
    <submittedName>
        <fullName evidence="10">MFS transporter</fullName>
    </submittedName>
</protein>
<dbReference type="GO" id="GO:0022857">
    <property type="term" value="F:transmembrane transporter activity"/>
    <property type="evidence" value="ECO:0007669"/>
    <property type="project" value="InterPro"/>
</dbReference>
<feature type="transmembrane region" description="Helical" evidence="8">
    <location>
        <begin position="127"/>
        <end position="146"/>
    </location>
</feature>
<feature type="transmembrane region" description="Helical" evidence="8">
    <location>
        <begin position="58"/>
        <end position="78"/>
    </location>
</feature>
<dbReference type="PANTHER" id="PTHR43271">
    <property type="entry name" value="BLL2771 PROTEIN"/>
    <property type="match status" value="1"/>
</dbReference>
<comment type="similarity">
    <text evidence="2">Belongs to the major facilitator superfamily.</text>
</comment>
<dbReference type="InterPro" id="IPR011701">
    <property type="entry name" value="MFS"/>
</dbReference>
<feature type="transmembrane region" description="Helical" evidence="8">
    <location>
        <begin position="352"/>
        <end position="375"/>
    </location>
</feature>
<organism evidence="10 11">
    <name type="scientific">Niallia taxi</name>
    <dbReference type="NCBI Taxonomy" id="2499688"/>
    <lineage>
        <taxon>Bacteria</taxon>
        <taxon>Bacillati</taxon>
        <taxon>Bacillota</taxon>
        <taxon>Bacilli</taxon>
        <taxon>Bacillales</taxon>
        <taxon>Bacillaceae</taxon>
        <taxon>Niallia</taxon>
    </lineage>
</organism>
<dbReference type="CDD" id="cd17324">
    <property type="entry name" value="MFS_NepI_like"/>
    <property type="match status" value="1"/>
</dbReference>
<feature type="transmembrane region" description="Helical" evidence="8">
    <location>
        <begin position="387"/>
        <end position="409"/>
    </location>
</feature>
<evidence type="ECO:0000313" key="11">
    <source>
        <dbReference type="Proteomes" id="UP000288024"/>
    </source>
</evidence>
<keyword evidence="6 8" id="KW-1133">Transmembrane helix</keyword>
<dbReference type="Proteomes" id="UP000288024">
    <property type="component" value="Unassembled WGS sequence"/>
</dbReference>